<organism evidence="1">
    <name type="scientific">Homalodisca liturata</name>
    <dbReference type="NCBI Taxonomy" id="320908"/>
    <lineage>
        <taxon>Eukaryota</taxon>
        <taxon>Metazoa</taxon>
        <taxon>Ecdysozoa</taxon>
        <taxon>Arthropoda</taxon>
        <taxon>Hexapoda</taxon>
        <taxon>Insecta</taxon>
        <taxon>Pterygota</taxon>
        <taxon>Neoptera</taxon>
        <taxon>Paraneoptera</taxon>
        <taxon>Hemiptera</taxon>
        <taxon>Auchenorrhyncha</taxon>
        <taxon>Membracoidea</taxon>
        <taxon>Cicadellidae</taxon>
        <taxon>Cicadellinae</taxon>
        <taxon>Proconiini</taxon>
        <taxon>Homalodisca</taxon>
    </lineage>
</organism>
<sequence>KIKHPDNYNVSQFSVFINNTNNTSVDSNLVLSDIVEDMMSSEYSNFQNFEDELTIYPGDIQNRIKRSINSSESKHEHINNLSNAEIDCSTILSQTYANKFLPKQNSLTLTNQVQFSKMYDNCQRKLVRKDVTEVKNNGVTLYNLSKSELMLEPNM</sequence>
<name>A0A1B6H6I3_9HEMI</name>
<evidence type="ECO:0000313" key="1">
    <source>
        <dbReference type="EMBL" id="JAS70306.1"/>
    </source>
</evidence>
<accession>A0A1B6H6I3</accession>
<feature type="non-terminal residue" evidence="1">
    <location>
        <position position="1"/>
    </location>
</feature>
<gene>
    <name evidence="1" type="ORF">g.55820</name>
</gene>
<reference evidence="1" key="1">
    <citation type="submission" date="2015-11" db="EMBL/GenBank/DDBJ databases">
        <title>De novo transcriptome assembly of four potential Pierce s Disease insect vectors from Arizona vineyards.</title>
        <authorList>
            <person name="Tassone E.E."/>
        </authorList>
    </citation>
    <scope>NUCLEOTIDE SEQUENCE</scope>
</reference>
<feature type="non-terminal residue" evidence="1">
    <location>
        <position position="155"/>
    </location>
</feature>
<dbReference type="AlphaFoldDB" id="A0A1B6H6I3"/>
<proteinExistence type="predicted"/>
<dbReference type="EMBL" id="GECU01037400">
    <property type="protein sequence ID" value="JAS70306.1"/>
    <property type="molecule type" value="Transcribed_RNA"/>
</dbReference>
<protein>
    <submittedName>
        <fullName evidence="1">Uncharacterized protein</fullName>
    </submittedName>
</protein>